<evidence type="ECO:0000313" key="3">
    <source>
        <dbReference type="Proteomes" id="UP000193240"/>
    </source>
</evidence>
<proteinExistence type="predicted"/>
<evidence type="ECO:0000256" key="1">
    <source>
        <dbReference type="SAM" id="MobiDB-lite"/>
    </source>
</evidence>
<sequence length="134" mass="14480">MQDTNVKDMSPRPFGAGQRCRQSTVLSTASHSDMPIYLASAVAGSTRRKGASPARSASQMASSLYGSPARSGAETLTCPKLYEGYSLRWTLPVATTLWEPHCVRICLDVPSRASSLQDASPNQFANQQRCLKSL</sequence>
<dbReference type="AlphaFoldDB" id="A0A1Y2M0V2"/>
<evidence type="ECO:0000313" key="2">
    <source>
        <dbReference type="EMBL" id="OSS49756.1"/>
    </source>
</evidence>
<feature type="compositionally biased region" description="Polar residues" evidence="1">
    <location>
        <begin position="55"/>
        <end position="65"/>
    </location>
</feature>
<protein>
    <submittedName>
        <fullName evidence="2">Uncharacterized protein</fullName>
    </submittedName>
</protein>
<accession>A0A1Y2M0V2</accession>
<gene>
    <name evidence="2" type="ORF">B5807_06216</name>
</gene>
<keyword evidence="3" id="KW-1185">Reference proteome</keyword>
<dbReference type="InParanoid" id="A0A1Y2M0V2"/>
<feature type="region of interest" description="Disordered" evidence="1">
    <location>
        <begin position="44"/>
        <end position="72"/>
    </location>
</feature>
<reference evidence="2 3" key="1">
    <citation type="journal article" date="2017" name="Genome Announc.">
        <title>Genome sequence of the saprophytic ascomycete Epicoccum nigrum ICMP 19927 strain isolated from New Zealand.</title>
        <authorList>
            <person name="Fokin M."/>
            <person name="Fleetwood D."/>
            <person name="Weir B.S."/>
            <person name="Villas-Boas S.G."/>
        </authorList>
    </citation>
    <scope>NUCLEOTIDE SEQUENCE [LARGE SCALE GENOMIC DNA]</scope>
    <source>
        <strain evidence="2 3">ICMP 19927</strain>
    </source>
</reference>
<dbReference type="EMBL" id="KZ107843">
    <property type="protein sequence ID" value="OSS49756.1"/>
    <property type="molecule type" value="Genomic_DNA"/>
</dbReference>
<feature type="region of interest" description="Disordered" evidence="1">
    <location>
        <begin position="1"/>
        <end position="20"/>
    </location>
</feature>
<name>A0A1Y2M0V2_EPING</name>
<feature type="compositionally biased region" description="Basic and acidic residues" evidence="1">
    <location>
        <begin position="1"/>
        <end position="10"/>
    </location>
</feature>
<organism evidence="2 3">
    <name type="scientific">Epicoccum nigrum</name>
    <name type="common">Soil fungus</name>
    <name type="synonym">Epicoccum purpurascens</name>
    <dbReference type="NCBI Taxonomy" id="105696"/>
    <lineage>
        <taxon>Eukaryota</taxon>
        <taxon>Fungi</taxon>
        <taxon>Dikarya</taxon>
        <taxon>Ascomycota</taxon>
        <taxon>Pezizomycotina</taxon>
        <taxon>Dothideomycetes</taxon>
        <taxon>Pleosporomycetidae</taxon>
        <taxon>Pleosporales</taxon>
        <taxon>Pleosporineae</taxon>
        <taxon>Didymellaceae</taxon>
        <taxon>Epicoccum</taxon>
    </lineage>
</organism>
<dbReference type="Proteomes" id="UP000193240">
    <property type="component" value="Unassembled WGS sequence"/>
</dbReference>